<proteinExistence type="predicted"/>
<comment type="caution">
    <text evidence="1">The sequence shown here is derived from an EMBL/GenBank/DDBJ whole genome shotgun (WGS) entry which is preliminary data.</text>
</comment>
<protein>
    <submittedName>
        <fullName evidence="1">Uncharacterized protein</fullName>
    </submittedName>
</protein>
<dbReference type="EMBL" id="MU277191">
    <property type="protein sequence ID" value="KAI0066982.1"/>
    <property type="molecule type" value="Genomic_DNA"/>
</dbReference>
<organism evidence="1 2">
    <name type="scientific">Artomyces pyxidatus</name>
    <dbReference type="NCBI Taxonomy" id="48021"/>
    <lineage>
        <taxon>Eukaryota</taxon>
        <taxon>Fungi</taxon>
        <taxon>Dikarya</taxon>
        <taxon>Basidiomycota</taxon>
        <taxon>Agaricomycotina</taxon>
        <taxon>Agaricomycetes</taxon>
        <taxon>Russulales</taxon>
        <taxon>Auriscalpiaceae</taxon>
        <taxon>Artomyces</taxon>
    </lineage>
</organism>
<sequence length="633" mass="70454">MLMRMANERVRTDWPLLFHHFLHLVETPAKTNFDDLRTQLLLLGIWPESLSDSKIPAGGLLRDWNVRPPLICLSLVIPRSVLHLLKNLNEDNSPASAFFCEIQQTTTKHNFIFSSLTAAFGSLATTGMNGSLDIVPEATSYESGTAPLIVSFWIRASLLADCDSATTKIAFGRRSRTIQLVADGLDIVYLNDPSVHISHARPQLPDEIKSIQALSYRRPNPAQSQSSPIVVKMDSTGARILSLSHKLDMHSPEAQSLLTSGASVSGDQLSPCTMKVSLASLELIVVFPFPIDSTALRLRISRKSHYIEIIVPISLPLTANGFYLDPSPIIVEDQIPVLWNLPRINLDRLPHLKPLQNFSDGADSLLLSAGRMCSDREGTSELDEINHSPTETVFSSFKKLIRSLVMRFISSQGEPPNTVVKLFDKDTNNPFAYLFIDDLRLDLPSRGFVLDAYFLPVANVTSRLALSLARVMAGIPYITYPTTASEIPVWKRMIPALGAFRCPSRSEAIRSAAAGKGKDVDAYRGKRLWATLLWPYMTRIALSAMFPISYIERVSTEEDFVHNVIGPHMPKKMYKKVVTTMESVCAARGWHGSVIAPFQLRRCSRCKVTTYCSVECQRKDWNNHKASCIKSSA</sequence>
<dbReference type="Proteomes" id="UP000814140">
    <property type="component" value="Unassembled WGS sequence"/>
</dbReference>
<evidence type="ECO:0000313" key="1">
    <source>
        <dbReference type="EMBL" id="KAI0066982.1"/>
    </source>
</evidence>
<reference evidence="1" key="1">
    <citation type="submission" date="2021-03" db="EMBL/GenBank/DDBJ databases">
        <authorList>
            <consortium name="DOE Joint Genome Institute"/>
            <person name="Ahrendt S."/>
            <person name="Looney B.P."/>
            <person name="Miyauchi S."/>
            <person name="Morin E."/>
            <person name="Drula E."/>
            <person name="Courty P.E."/>
            <person name="Chicoki N."/>
            <person name="Fauchery L."/>
            <person name="Kohler A."/>
            <person name="Kuo A."/>
            <person name="Labutti K."/>
            <person name="Pangilinan J."/>
            <person name="Lipzen A."/>
            <person name="Riley R."/>
            <person name="Andreopoulos W."/>
            <person name="He G."/>
            <person name="Johnson J."/>
            <person name="Barry K.W."/>
            <person name="Grigoriev I.V."/>
            <person name="Nagy L."/>
            <person name="Hibbett D."/>
            <person name="Henrissat B."/>
            <person name="Matheny P.B."/>
            <person name="Labbe J."/>
            <person name="Martin F."/>
        </authorList>
    </citation>
    <scope>NUCLEOTIDE SEQUENCE</scope>
    <source>
        <strain evidence="1">HHB10654</strain>
    </source>
</reference>
<evidence type="ECO:0000313" key="2">
    <source>
        <dbReference type="Proteomes" id="UP000814140"/>
    </source>
</evidence>
<gene>
    <name evidence="1" type="ORF">BV25DRAFT_1988057</name>
</gene>
<name>A0ACB8TEY0_9AGAM</name>
<reference evidence="1" key="2">
    <citation type="journal article" date="2022" name="New Phytol.">
        <title>Evolutionary transition to the ectomycorrhizal habit in the genomes of a hyperdiverse lineage of mushroom-forming fungi.</title>
        <authorList>
            <person name="Looney B."/>
            <person name="Miyauchi S."/>
            <person name="Morin E."/>
            <person name="Drula E."/>
            <person name="Courty P.E."/>
            <person name="Kohler A."/>
            <person name="Kuo A."/>
            <person name="LaButti K."/>
            <person name="Pangilinan J."/>
            <person name="Lipzen A."/>
            <person name="Riley R."/>
            <person name="Andreopoulos W."/>
            <person name="He G."/>
            <person name="Johnson J."/>
            <person name="Nolan M."/>
            <person name="Tritt A."/>
            <person name="Barry K.W."/>
            <person name="Grigoriev I.V."/>
            <person name="Nagy L.G."/>
            <person name="Hibbett D."/>
            <person name="Henrissat B."/>
            <person name="Matheny P.B."/>
            <person name="Labbe J."/>
            <person name="Martin F.M."/>
        </authorList>
    </citation>
    <scope>NUCLEOTIDE SEQUENCE</scope>
    <source>
        <strain evidence="1">HHB10654</strain>
    </source>
</reference>
<keyword evidence="2" id="KW-1185">Reference proteome</keyword>
<accession>A0ACB8TEY0</accession>